<gene>
    <name evidence="7" type="ORF">DFR56_10193</name>
</gene>
<comment type="caution">
    <text evidence="7">The sequence shown here is derived from an EMBL/GenBank/DDBJ whole genome shotgun (WGS) entry which is preliminary data.</text>
</comment>
<keyword evidence="2 4" id="KW-0808">Transferase</keyword>
<dbReference type="Pfam" id="PF02782">
    <property type="entry name" value="FGGY_C"/>
    <property type="match status" value="1"/>
</dbReference>
<comment type="similarity">
    <text evidence="1 4">Belongs to the FGGY kinase family.</text>
</comment>
<dbReference type="GO" id="GO:0005975">
    <property type="term" value="P:carbohydrate metabolic process"/>
    <property type="evidence" value="ECO:0007669"/>
    <property type="project" value="InterPro"/>
</dbReference>
<name>A0A2V3WAL1_9BACI</name>
<organism evidence="7 8">
    <name type="scientific">Pseudogracilibacillus auburnensis</name>
    <dbReference type="NCBI Taxonomy" id="1494959"/>
    <lineage>
        <taxon>Bacteria</taxon>
        <taxon>Bacillati</taxon>
        <taxon>Bacillota</taxon>
        <taxon>Bacilli</taxon>
        <taxon>Bacillales</taxon>
        <taxon>Bacillaceae</taxon>
        <taxon>Pseudogracilibacillus</taxon>
    </lineage>
</organism>
<evidence type="ECO:0000256" key="1">
    <source>
        <dbReference type="ARBA" id="ARBA00009156"/>
    </source>
</evidence>
<evidence type="ECO:0000259" key="5">
    <source>
        <dbReference type="Pfam" id="PF00370"/>
    </source>
</evidence>
<dbReference type="AlphaFoldDB" id="A0A2V3WAL1"/>
<keyword evidence="8" id="KW-1185">Reference proteome</keyword>
<reference evidence="7 8" key="1">
    <citation type="submission" date="2018-05" db="EMBL/GenBank/DDBJ databases">
        <title>Genomic Encyclopedia of Type Strains, Phase IV (KMG-IV): sequencing the most valuable type-strain genomes for metagenomic binning, comparative biology and taxonomic classification.</title>
        <authorList>
            <person name="Goeker M."/>
        </authorList>
    </citation>
    <scope>NUCLEOTIDE SEQUENCE [LARGE SCALE GENOMIC DNA]</scope>
    <source>
        <strain evidence="7 8">DSM 28556</strain>
    </source>
</reference>
<proteinExistence type="inferred from homology"/>
<dbReference type="OrthoDB" id="9805576at2"/>
<accession>A0A2V3WAL1</accession>
<dbReference type="GO" id="GO:0016773">
    <property type="term" value="F:phosphotransferase activity, alcohol group as acceptor"/>
    <property type="evidence" value="ECO:0007669"/>
    <property type="project" value="InterPro"/>
</dbReference>
<dbReference type="GO" id="GO:0016301">
    <property type="term" value="F:kinase activity"/>
    <property type="evidence" value="ECO:0007669"/>
    <property type="project" value="UniProtKB-KW"/>
</dbReference>
<dbReference type="PANTHER" id="PTHR43095:SF5">
    <property type="entry name" value="XYLULOSE KINASE"/>
    <property type="match status" value="1"/>
</dbReference>
<evidence type="ECO:0000313" key="8">
    <source>
        <dbReference type="Proteomes" id="UP000247978"/>
    </source>
</evidence>
<dbReference type="InterPro" id="IPR018483">
    <property type="entry name" value="Carb_kinase_FGGY_CS"/>
</dbReference>
<dbReference type="InterPro" id="IPR050406">
    <property type="entry name" value="FGGY_Carb_Kinase"/>
</dbReference>
<dbReference type="RefSeq" id="WP_158525444.1">
    <property type="nucleotide sequence ID" value="NZ_JADIJL010000002.1"/>
</dbReference>
<dbReference type="Proteomes" id="UP000247978">
    <property type="component" value="Unassembled WGS sequence"/>
</dbReference>
<feature type="domain" description="Carbohydrate kinase FGGY C-terminal" evidence="6">
    <location>
        <begin position="256"/>
        <end position="440"/>
    </location>
</feature>
<dbReference type="InterPro" id="IPR000577">
    <property type="entry name" value="Carb_kinase_FGGY"/>
</dbReference>
<dbReference type="Gene3D" id="3.30.420.40">
    <property type="match status" value="2"/>
</dbReference>
<dbReference type="Pfam" id="PF00370">
    <property type="entry name" value="FGGY_N"/>
    <property type="match status" value="1"/>
</dbReference>
<evidence type="ECO:0000256" key="4">
    <source>
        <dbReference type="RuleBase" id="RU003733"/>
    </source>
</evidence>
<evidence type="ECO:0000256" key="3">
    <source>
        <dbReference type="ARBA" id="ARBA00022777"/>
    </source>
</evidence>
<evidence type="ECO:0000313" key="7">
    <source>
        <dbReference type="EMBL" id="PXW90184.1"/>
    </source>
</evidence>
<feature type="domain" description="Carbohydrate kinase FGGY N-terminal" evidence="5">
    <location>
        <begin position="3"/>
        <end position="243"/>
    </location>
</feature>
<sequence>MDYVAVFDIGTTAIKGLLVNRAVEPLGEQTIELTTYIEDGNVEQQPEDWWEAIKKIAATWWQSGISPHSIRAITFSGQMEDLITVSKTEKKYRAILYSDTRAGEEAGEVMGKFPDLRNVTGNNMSATTPLAKISWLQKHRKEQYKDAKKFVFCAKDFIIYKLTGVAVTDPVTGATTGMMDLTKRKWHEPIVDGCGVDISKLPNLIDVKEIVGTVSKTASKVSGFSSSTFIINGSGDAGASTLGAGSIQVKDGYFYLGTTGWLAMVEKNDTNENLSEGHFNLAFVQEDQRISVAPLLNVGNVHNWAVHSFCEETENSYVAFESLIETVAPGSEGVVFLPYLYGERNPIHDPDAKGAYWGVSSSTTKKHLARAALEGVTFSLKQTLEMFEVEDKRTITLIGGGSKSETWCQMMADIMNHPIRVPLNSEYLPSIGIASSAFLALGWMESYEQFIDQHVKTVPSKHYYPNEANVQKYESQYTLFKRLYPALRTMYQ</sequence>
<dbReference type="PROSITE" id="PS00445">
    <property type="entry name" value="FGGY_KINASES_2"/>
    <property type="match status" value="1"/>
</dbReference>
<evidence type="ECO:0000256" key="2">
    <source>
        <dbReference type="ARBA" id="ARBA00022679"/>
    </source>
</evidence>
<keyword evidence="3 4" id="KW-0418">Kinase</keyword>
<dbReference type="PIRSF" id="PIRSF000538">
    <property type="entry name" value="GlpK"/>
    <property type="match status" value="1"/>
</dbReference>
<dbReference type="InterPro" id="IPR018484">
    <property type="entry name" value="FGGY_N"/>
</dbReference>
<dbReference type="CDD" id="cd07805">
    <property type="entry name" value="ASKHA_NBD_FGGY_CvXK-like"/>
    <property type="match status" value="1"/>
</dbReference>
<dbReference type="EMBL" id="QJJQ01000001">
    <property type="protein sequence ID" value="PXW90184.1"/>
    <property type="molecule type" value="Genomic_DNA"/>
</dbReference>
<dbReference type="InterPro" id="IPR018485">
    <property type="entry name" value="FGGY_C"/>
</dbReference>
<dbReference type="InterPro" id="IPR043129">
    <property type="entry name" value="ATPase_NBD"/>
</dbReference>
<dbReference type="PANTHER" id="PTHR43095">
    <property type="entry name" value="SUGAR KINASE"/>
    <property type="match status" value="1"/>
</dbReference>
<protein>
    <submittedName>
        <fullName evidence="7">Xylulokinase</fullName>
    </submittedName>
</protein>
<dbReference type="SUPFAM" id="SSF53067">
    <property type="entry name" value="Actin-like ATPase domain"/>
    <property type="match status" value="2"/>
</dbReference>
<evidence type="ECO:0000259" key="6">
    <source>
        <dbReference type="Pfam" id="PF02782"/>
    </source>
</evidence>